<dbReference type="EMBL" id="GFPF01003559">
    <property type="protein sequence ID" value="MAA14705.1"/>
    <property type="molecule type" value="Transcribed_RNA"/>
</dbReference>
<sequence length="91" mass="10366">MNKKQEKNTGDSTDRLNGYHFPPFVLKSAILKKIRHDAMDDASVVKNWGVYTKGTLRDFVHKNDEVQTGNTVLRRMESFSRRNRTGSGPVA</sequence>
<dbReference type="AlphaFoldDB" id="A0A224YCR4"/>
<evidence type="ECO:0000313" key="1">
    <source>
        <dbReference type="EMBL" id="MAA14705.1"/>
    </source>
</evidence>
<protein>
    <submittedName>
        <fullName evidence="1">Uncharacterized protein</fullName>
    </submittedName>
</protein>
<accession>A0A224YCR4</accession>
<organism evidence="1">
    <name type="scientific">Rhipicephalus zambeziensis</name>
    <dbReference type="NCBI Taxonomy" id="60191"/>
    <lineage>
        <taxon>Eukaryota</taxon>
        <taxon>Metazoa</taxon>
        <taxon>Ecdysozoa</taxon>
        <taxon>Arthropoda</taxon>
        <taxon>Chelicerata</taxon>
        <taxon>Arachnida</taxon>
        <taxon>Acari</taxon>
        <taxon>Parasitiformes</taxon>
        <taxon>Ixodida</taxon>
        <taxon>Ixodoidea</taxon>
        <taxon>Ixodidae</taxon>
        <taxon>Rhipicephalinae</taxon>
        <taxon>Rhipicephalus</taxon>
        <taxon>Rhipicephalus</taxon>
    </lineage>
</organism>
<name>A0A224YCR4_9ACAR</name>
<reference evidence="1" key="1">
    <citation type="journal article" date="2017" name="Parasit. Vectors">
        <title>Sialotranscriptomics of Rhipicephalus zambeziensis reveals intricate expression profiles of secretory proteins and suggests tight temporal transcriptional regulation during blood-feeding.</title>
        <authorList>
            <person name="de Castro M.H."/>
            <person name="de Klerk D."/>
            <person name="Pienaar R."/>
            <person name="Rees D.J.G."/>
            <person name="Mans B.J."/>
        </authorList>
    </citation>
    <scope>NUCLEOTIDE SEQUENCE</scope>
    <source>
        <tissue evidence="1">Salivary glands</tissue>
    </source>
</reference>
<proteinExistence type="predicted"/>